<feature type="non-terminal residue" evidence="2">
    <location>
        <position position="233"/>
    </location>
</feature>
<protein>
    <recommendedName>
        <fullName evidence="1">Xylose isomerase-like TIM barrel domain-containing protein</fullName>
    </recommendedName>
</protein>
<dbReference type="Gene3D" id="3.20.20.150">
    <property type="entry name" value="Divalent-metal-dependent TIM barrel enzymes"/>
    <property type="match status" value="1"/>
</dbReference>
<dbReference type="InterPro" id="IPR036237">
    <property type="entry name" value="Xyl_isomerase-like_sf"/>
</dbReference>
<dbReference type="AlphaFoldDB" id="A0A383DZM1"/>
<feature type="domain" description="Xylose isomerase-like TIM barrel" evidence="1">
    <location>
        <begin position="31"/>
        <end position="210"/>
    </location>
</feature>
<sequence>EFLMSIQPDVVLSSTCFKERNLPGLCELLIANGIDKIELSGNLQHLSDSQLKEIFNKYKNRIKFYIHNYFPPPPVPLVLNLAHPATATQTMEFCKKAIDLCAFLGTGFYSLHAGISFDPKPADLGKNQTHLSSMTLTDSWKILERACLQVEKYAQKKNTQLLLENNAVANFNCPDKVNDRYHFSDLNESVRLQNLFSQSGIGALLDTGHLKVSSTTLDFDPVQFIERFAPHTQ</sequence>
<dbReference type="Pfam" id="PF01261">
    <property type="entry name" value="AP_endonuc_2"/>
    <property type="match status" value="1"/>
</dbReference>
<evidence type="ECO:0000259" key="1">
    <source>
        <dbReference type="Pfam" id="PF01261"/>
    </source>
</evidence>
<organism evidence="2">
    <name type="scientific">marine metagenome</name>
    <dbReference type="NCBI Taxonomy" id="408172"/>
    <lineage>
        <taxon>unclassified sequences</taxon>
        <taxon>metagenomes</taxon>
        <taxon>ecological metagenomes</taxon>
    </lineage>
</organism>
<gene>
    <name evidence="2" type="ORF">METZ01_LOCUS502152</name>
</gene>
<dbReference type="InterPro" id="IPR013022">
    <property type="entry name" value="Xyl_isomerase-like_TIM-brl"/>
</dbReference>
<evidence type="ECO:0000313" key="2">
    <source>
        <dbReference type="EMBL" id="SVE49298.1"/>
    </source>
</evidence>
<dbReference type="EMBL" id="UINC01221105">
    <property type="protein sequence ID" value="SVE49298.1"/>
    <property type="molecule type" value="Genomic_DNA"/>
</dbReference>
<accession>A0A383DZM1</accession>
<reference evidence="2" key="1">
    <citation type="submission" date="2018-05" db="EMBL/GenBank/DDBJ databases">
        <authorList>
            <person name="Lanie J.A."/>
            <person name="Ng W.-L."/>
            <person name="Kazmierczak K.M."/>
            <person name="Andrzejewski T.M."/>
            <person name="Davidsen T.M."/>
            <person name="Wayne K.J."/>
            <person name="Tettelin H."/>
            <person name="Glass J.I."/>
            <person name="Rusch D."/>
            <person name="Podicherti R."/>
            <person name="Tsui H.-C.T."/>
            <person name="Winkler M.E."/>
        </authorList>
    </citation>
    <scope>NUCLEOTIDE SEQUENCE</scope>
</reference>
<proteinExistence type="predicted"/>
<feature type="non-terminal residue" evidence="2">
    <location>
        <position position="1"/>
    </location>
</feature>
<dbReference type="SUPFAM" id="SSF51658">
    <property type="entry name" value="Xylose isomerase-like"/>
    <property type="match status" value="1"/>
</dbReference>
<name>A0A383DZM1_9ZZZZ</name>